<dbReference type="PANTHER" id="PTHR13935:SF153">
    <property type="entry name" value="ACHAETE-SCUTE FAMILY BHLH TRANSCRIPTION FACTOR 1"/>
    <property type="match status" value="1"/>
</dbReference>
<sequence length="273" mass="30369">MQNTCNSYSWKNSSLLYDIRFTSKKSVENFATACANVTQMATAVLRNMTLGQNLHIVSNNCVIVSNQQTPVIMHHHGKRPIAPATEQRSHVMTQLDQNLNNKKKMSYAHMGPYATQPASVQRRNARERNRVKQVNNGFANLRQHIPPDVITALTNGGRGASKKLSKVDTLKLAVEYIRRLQDLLDENESETGSTSTHSQSSGSSYYAASPMQHSPSLQNSIPPPPCSEASVSPTPSFISDGSNGHTYVQQPPPFKYEVYDAYNPEDEELLDYL</sequence>
<dbReference type="AlphaFoldDB" id="A0A9Q0S001"/>
<dbReference type="GO" id="GO:0090575">
    <property type="term" value="C:RNA polymerase II transcription regulator complex"/>
    <property type="evidence" value="ECO:0007669"/>
    <property type="project" value="TreeGrafter"/>
</dbReference>
<evidence type="ECO:0000256" key="2">
    <source>
        <dbReference type="ARBA" id="ARBA00022782"/>
    </source>
</evidence>
<dbReference type="GO" id="GO:0009653">
    <property type="term" value="P:anatomical structure morphogenesis"/>
    <property type="evidence" value="ECO:0007669"/>
    <property type="project" value="UniProtKB-ARBA"/>
</dbReference>
<dbReference type="CDD" id="cd19744">
    <property type="entry name" value="bHLH_TS_dAS-C_like"/>
    <property type="match status" value="1"/>
</dbReference>
<keyword evidence="3" id="KW-0524">Neurogenesis</keyword>
<dbReference type="GO" id="GO:0045944">
    <property type="term" value="P:positive regulation of transcription by RNA polymerase II"/>
    <property type="evidence" value="ECO:0007669"/>
    <property type="project" value="TreeGrafter"/>
</dbReference>
<accession>A0A9Q0S001</accession>
<dbReference type="InterPro" id="IPR011598">
    <property type="entry name" value="bHLH_dom"/>
</dbReference>
<keyword evidence="1" id="KW-0217">Developmental protein</keyword>
<dbReference type="GO" id="GO:0000981">
    <property type="term" value="F:DNA-binding transcription factor activity, RNA polymerase II-specific"/>
    <property type="evidence" value="ECO:0007669"/>
    <property type="project" value="TreeGrafter"/>
</dbReference>
<dbReference type="Proteomes" id="UP001151699">
    <property type="component" value="Chromosome X"/>
</dbReference>
<name>A0A9Q0S001_9DIPT</name>
<dbReference type="Gene3D" id="4.10.280.10">
    <property type="entry name" value="Helix-loop-helix DNA-binding domain"/>
    <property type="match status" value="1"/>
</dbReference>
<dbReference type="PANTHER" id="PTHR13935">
    <property type="entry name" value="ACHAETE-SCUTE TRANSCRIPTION FACTOR-RELATED"/>
    <property type="match status" value="1"/>
</dbReference>
<dbReference type="Pfam" id="PF00010">
    <property type="entry name" value="HLH"/>
    <property type="match status" value="1"/>
</dbReference>
<evidence type="ECO:0000313" key="6">
    <source>
        <dbReference type="EMBL" id="KAJ6640350.1"/>
    </source>
</evidence>
<proteinExistence type="predicted"/>
<feature type="compositionally biased region" description="Polar residues" evidence="4">
    <location>
        <begin position="211"/>
        <end position="220"/>
    </location>
</feature>
<gene>
    <name evidence="6" type="primary">l(1)sc</name>
    <name evidence="6" type="ORF">Bhyg_13100</name>
</gene>
<dbReference type="GO" id="GO:0000977">
    <property type="term" value="F:RNA polymerase II transcription regulatory region sequence-specific DNA binding"/>
    <property type="evidence" value="ECO:0007669"/>
    <property type="project" value="TreeGrafter"/>
</dbReference>
<dbReference type="GO" id="GO:0061382">
    <property type="term" value="P:Malpighian tubule tip cell differentiation"/>
    <property type="evidence" value="ECO:0007669"/>
    <property type="project" value="UniProtKB-ARBA"/>
</dbReference>
<dbReference type="OrthoDB" id="5976910at2759"/>
<organism evidence="6 7">
    <name type="scientific">Pseudolycoriella hygida</name>
    <dbReference type="NCBI Taxonomy" id="35572"/>
    <lineage>
        <taxon>Eukaryota</taxon>
        <taxon>Metazoa</taxon>
        <taxon>Ecdysozoa</taxon>
        <taxon>Arthropoda</taxon>
        <taxon>Hexapoda</taxon>
        <taxon>Insecta</taxon>
        <taxon>Pterygota</taxon>
        <taxon>Neoptera</taxon>
        <taxon>Endopterygota</taxon>
        <taxon>Diptera</taxon>
        <taxon>Nematocera</taxon>
        <taxon>Sciaroidea</taxon>
        <taxon>Sciaridae</taxon>
        <taxon>Pseudolycoriella</taxon>
    </lineage>
</organism>
<feature type="compositionally biased region" description="Low complexity" evidence="4">
    <location>
        <begin position="190"/>
        <end position="209"/>
    </location>
</feature>
<keyword evidence="2" id="KW-0221">Differentiation</keyword>
<comment type="caution">
    <text evidence="6">The sequence shown here is derived from an EMBL/GenBank/DDBJ whole genome shotgun (WGS) entry which is preliminary data.</text>
</comment>
<evidence type="ECO:0000313" key="7">
    <source>
        <dbReference type="Proteomes" id="UP001151699"/>
    </source>
</evidence>
<protein>
    <submittedName>
        <fullName evidence="6">Achaete-scute complex protein T3</fullName>
    </submittedName>
</protein>
<dbReference type="InterPro" id="IPR015660">
    <property type="entry name" value="MASH1/Ascl1a-like"/>
</dbReference>
<evidence type="ECO:0000256" key="1">
    <source>
        <dbReference type="ARBA" id="ARBA00022473"/>
    </source>
</evidence>
<dbReference type="GO" id="GO:0030182">
    <property type="term" value="P:neuron differentiation"/>
    <property type="evidence" value="ECO:0007669"/>
    <property type="project" value="TreeGrafter"/>
</dbReference>
<feature type="region of interest" description="Disordered" evidence="4">
    <location>
        <begin position="185"/>
        <end position="251"/>
    </location>
</feature>
<evidence type="ECO:0000256" key="3">
    <source>
        <dbReference type="ARBA" id="ARBA00022902"/>
    </source>
</evidence>
<dbReference type="PROSITE" id="PS50888">
    <property type="entry name" value="BHLH"/>
    <property type="match status" value="1"/>
</dbReference>
<feature type="compositionally biased region" description="Polar residues" evidence="4">
    <location>
        <begin position="229"/>
        <end position="249"/>
    </location>
</feature>
<keyword evidence="7" id="KW-1185">Reference proteome</keyword>
<dbReference type="GO" id="GO:0007423">
    <property type="term" value="P:sensory organ development"/>
    <property type="evidence" value="ECO:0007669"/>
    <property type="project" value="TreeGrafter"/>
</dbReference>
<dbReference type="GO" id="GO:0046982">
    <property type="term" value="F:protein heterodimerization activity"/>
    <property type="evidence" value="ECO:0007669"/>
    <property type="project" value="UniProtKB-ARBA"/>
</dbReference>
<dbReference type="EMBL" id="WJQU01000003">
    <property type="protein sequence ID" value="KAJ6640350.1"/>
    <property type="molecule type" value="Genomic_DNA"/>
</dbReference>
<reference evidence="6" key="1">
    <citation type="submission" date="2022-07" db="EMBL/GenBank/DDBJ databases">
        <authorList>
            <person name="Trinca V."/>
            <person name="Uliana J.V.C."/>
            <person name="Torres T.T."/>
            <person name="Ward R.J."/>
            <person name="Monesi N."/>
        </authorList>
    </citation>
    <scope>NUCLEOTIDE SEQUENCE</scope>
    <source>
        <strain evidence="6">HSMRA1968</strain>
        <tissue evidence="6">Whole embryos</tissue>
    </source>
</reference>
<dbReference type="GO" id="GO:0050767">
    <property type="term" value="P:regulation of neurogenesis"/>
    <property type="evidence" value="ECO:0007669"/>
    <property type="project" value="TreeGrafter"/>
</dbReference>
<feature type="domain" description="BHLH" evidence="5">
    <location>
        <begin position="118"/>
        <end position="180"/>
    </location>
</feature>
<evidence type="ECO:0000256" key="4">
    <source>
        <dbReference type="SAM" id="MobiDB-lite"/>
    </source>
</evidence>
<evidence type="ECO:0000259" key="5">
    <source>
        <dbReference type="PROSITE" id="PS50888"/>
    </source>
</evidence>
<dbReference type="SUPFAM" id="SSF47459">
    <property type="entry name" value="HLH, helix-loop-helix DNA-binding domain"/>
    <property type="match status" value="1"/>
</dbReference>
<dbReference type="InterPro" id="IPR036638">
    <property type="entry name" value="HLH_DNA-bd_sf"/>
</dbReference>
<dbReference type="GO" id="GO:0007417">
    <property type="term" value="P:central nervous system development"/>
    <property type="evidence" value="ECO:0007669"/>
    <property type="project" value="UniProtKB-ARBA"/>
</dbReference>
<dbReference type="FunFam" id="4.10.280.10:FF:000060">
    <property type="entry name" value="Scute protein"/>
    <property type="match status" value="1"/>
</dbReference>
<dbReference type="SMART" id="SM00353">
    <property type="entry name" value="HLH"/>
    <property type="match status" value="1"/>
</dbReference>